<comment type="similarity">
    <text evidence="1">Belongs to the nuclear hormone receptor family.</text>
</comment>
<evidence type="ECO:0000256" key="8">
    <source>
        <dbReference type="ARBA" id="ARBA00023170"/>
    </source>
</evidence>
<dbReference type="InterPro" id="IPR001628">
    <property type="entry name" value="Znf_hrmn_rcpt"/>
</dbReference>
<evidence type="ECO:0000256" key="9">
    <source>
        <dbReference type="ARBA" id="ARBA00023242"/>
    </source>
</evidence>
<dbReference type="Pfam" id="PF00104">
    <property type="entry name" value="Hormone_recep"/>
    <property type="match status" value="1"/>
</dbReference>
<dbReference type="Gene3D" id="3.30.50.10">
    <property type="entry name" value="Erythroid Transcription Factor GATA-1, subunit A"/>
    <property type="match status" value="1"/>
</dbReference>
<dbReference type="SUPFAM" id="SSF48508">
    <property type="entry name" value="Nuclear receptor ligand-binding domain"/>
    <property type="match status" value="1"/>
</dbReference>
<organism evidence="12 13">
    <name type="scientific">Panagrellus redivivus</name>
    <name type="common">Microworm</name>
    <dbReference type="NCBI Taxonomy" id="6233"/>
    <lineage>
        <taxon>Eukaryota</taxon>
        <taxon>Metazoa</taxon>
        <taxon>Ecdysozoa</taxon>
        <taxon>Nematoda</taxon>
        <taxon>Chromadorea</taxon>
        <taxon>Rhabditida</taxon>
        <taxon>Tylenchina</taxon>
        <taxon>Panagrolaimomorpha</taxon>
        <taxon>Panagrolaimoidea</taxon>
        <taxon>Panagrolaimidae</taxon>
        <taxon>Panagrellus</taxon>
    </lineage>
</organism>
<dbReference type="PROSITE" id="PS51843">
    <property type="entry name" value="NR_LBD"/>
    <property type="match status" value="1"/>
</dbReference>
<keyword evidence="5" id="KW-0805">Transcription regulation</keyword>
<keyword evidence="8" id="KW-0675">Receptor</keyword>
<keyword evidence="6" id="KW-0238">DNA-binding</keyword>
<evidence type="ECO:0000256" key="7">
    <source>
        <dbReference type="ARBA" id="ARBA00023163"/>
    </source>
</evidence>
<dbReference type="PRINTS" id="PR00047">
    <property type="entry name" value="STROIDFINGER"/>
</dbReference>
<dbReference type="AlphaFoldDB" id="A0A7E4UWZ9"/>
<dbReference type="SMART" id="SM00399">
    <property type="entry name" value="ZnF_C4"/>
    <property type="match status" value="1"/>
</dbReference>
<name>A0A7E4UWZ9_PANRE</name>
<dbReference type="Pfam" id="PF00105">
    <property type="entry name" value="zf-C4"/>
    <property type="match status" value="1"/>
</dbReference>
<dbReference type="GO" id="GO:0003700">
    <property type="term" value="F:DNA-binding transcription factor activity"/>
    <property type="evidence" value="ECO:0007669"/>
    <property type="project" value="InterPro"/>
</dbReference>
<evidence type="ECO:0000259" key="10">
    <source>
        <dbReference type="PROSITE" id="PS51030"/>
    </source>
</evidence>
<feature type="domain" description="Nuclear receptor" evidence="10">
    <location>
        <begin position="5"/>
        <end position="83"/>
    </location>
</feature>
<feature type="domain" description="NR LBD" evidence="11">
    <location>
        <begin position="149"/>
        <end position="392"/>
    </location>
</feature>
<accession>A0A7E4UWZ9</accession>
<evidence type="ECO:0000313" key="13">
    <source>
        <dbReference type="WBParaSite" id="Pan_g13621.t1"/>
    </source>
</evidence>
<keyword evidence="4" id="KW-0862">Zinc</keyword>
<dbReference type="SUPFAM" id="SSF57716">
    <property type="entry name" value="Glucocorticoid receptor-like (DNA-binding domain)"/>
    <property type="match status" value="1"/>
</dbReference>
<evidence type="ECO:0000256" key="5">
    <source>
        <dbReference type="ARBA" id="ARBA00023015"/>
    </source>
</evidence>
<dbReference type="InterPro" id="IPR051152">
    <property type="entry name" value="C.elegans_Orphan_NR"/>
</dbReference>
<reference evidence="12" key="1">
    <citation type="journal article" date="2013" name="Genetics">
        <title>The draft genome and transcriptome of Panagrellus redivivus are shaped by the harsh demands of a free-living lifestyle.</title>
        <authorList>
            <person name="Srinivasan J."/>
            <person name="Dillman A.R."/>
            <person name="Macchietto M.G."/>
            <person name="Heikkinen L."/>
            <person name="Lakso M."/>
            <person name="Fracchia K.M."/>
            <person name="Antoshechkin I."/>
            <person name="Mortazavi A."/>
            <person name="Wong G."/>
            <person name="Sternberg P.W."/>
        </authorList>
    </citation>
    <scope>NUCLEOTIDE SEQUENCE [LARGE SCALE GENOMIC DNA]</scope>
    <source>
        <strain evidence="12">MT8872</strain>
    </source>
</reference>
<reference evidence="13" key="2">
    <citation type="submission" date="2020-10" db="UniProtKB">
        <authorList>
            <consortium name="WormBaseParasite"/>
        </authorList>
    </citation>
    <scope>IDENTIFICATION</scope>
</reference>
<keyword evidence="12" id="KW-1185">Reference proteome</keyword>
<keyword evidence="9" id="KW-0539">Nucleus</keyword>
<evidence type="ECO:0000256" key="1">
    <source>
        <dbReference type="ARBA" id="ARBA00005993"/>
    </source>
</evidence>
<evidence type="ECO:0000256" key="6">
    <source>
        <dbReference type="ARBA" id="ARBA00023125"/>
    </source>
</evidence>
<evidence type="ECO:0000259" key="11">
    <source>
        <dbReference type="PROSITE" id="PS51843"/>
    </source>
</evidence>
<dbReference type="PANTHER" id="PTHR45680:SF23">
    <property type="entry name" value="NUCLEAR HORMONE RECEPTOR FAMILY"/>
    <property type="match status" value="1"/>
</dbReference>
<dbReference type="InterPro" id="IPR035500">
    <property type="entry name" value="NHR-like_dom_sf"/>
</dbReference>
<evidence type="ECO:0000256" key="2">
    <source>
        <dbReference type="ARBA" id="ARBA00022723"/>
    </source>
</evidence>
<evidence type="ECO:0000256" key="3">
    <source>
        <dbReference type="ARBA" id="ARBA00022771"/>
    </source>
</evidence>
<evidence type="ECO:0000256" key="4">
    <source>
        <dbReference type="ARBA" id="ARBA00022833"/>
    </source>
</evidence>
<sequence>MYVEEEQCLVCAAPTKGLHFQVNACRACAAFYRRSVKSKLVYRCQRGTGRCDLKTKTNGKPLCRYCRMKKCGNIGMRMEVDWAHESTCSPADIDNSFNQSKEVYKFSVPHVDGKRLIYDTQPLIAAIKENIHKNTVATVKGIAGVTLSPLQQMCHELTKFCNQHAPNMCDVELVNKLDSKSYMKFMENYLLRLVKICTSYEDFVKINDDQKFPVFRHFYQCFHYIERAYQTMILFGYETTDLRYLFEFSQAIDVGMTKLASGDSNEDEIKRLFQPIKERMFDHLLNPMKVLRPTMFEIVYIAVNVMWSLIDVNDIAPETHEIAKEIIERSANELHNYYIFEVRIPNYCSRHSSLLKLVAAAESLLRSKKDALLIARFFNIFETDFFTCELNQ</sequence>
<keyword evidence="3" id="KW-0863">Zinc-finger</keyword>
<keyword evidence="7" id="KW-0804">Transcription</keyword>
<proteinExistence type="inferred from homology"/>
<dbReference type="PANTHER" id="PTHR45680">
    <property type="entry name" value="NUCLEAR HORMONE RECEPTOR FAMILY"/>
    <property type="match status" value="1"/>
</dbReference>
<dbReference type="Gene3D" id="1.10.565.10">
    <property type="entry name" value="Retinoid X Receptor"/>
    <property type="match status" value="1"/>
</dbReference>
<keyword evidence="2" id="KW-0479">Metal-binding</keyword>
<dbReference type="GO" id="GO:0008270">
    <property type="term" value="F:zinc ion binding"/>
    <property type="evidence" value="ECO:0007669"/>
    <property type="project" value="UniProtKB-KW"/>
</dbReference>
<dbReference type="InterPro" id="IPR013088">
    <property type="entry name" value="Znf_NHR/GATA"/>
</dbReference>
<dbReference type="Proteomes" id="UP000492821">
    <property type="component" value="Unassembled WGS sequence"/>
</dbReference>
<dbReference type="SMART" id="SM00430">
    <property type="entry name" value="HOLI"/>
    <property type="match status" value="1"/>
</dbReference>
<dbReference type="WBParaSite" id="Pan_g13621.t1">
    <property type="protein sequence ID" value="Pan_g13621.t1"/>
    <property type="gene ID" value="Pan_g13621"/>
</dbReference>
<dbReference type="GO" id="GO:0043565">
    <property type="term" value="F:sequence-specific DNA binding"/>
    <property type="evidence" value="ECO:0007669"/>
    <property type="project" value="InterPro"/>
</dbReference>
<dbReference type="InterPro" id="IPR000536">
    <property type="entry name" value="Nucl_hrmn_rcpt_lig-bd"/>
</dbReference>
<protein>
    <submittedName>
        <fullName evidence="13">Nuclear receptor domain-containing protein</fullName>
    </submittedName>
</protein>
<dbReference type="PROSITE" id="PS51030">
    <property type="entry name" value="NUCLEAR_REC_DBD_2"/>
    <property type="match status" value="1"/>
</dbReference>
<evidence type="ECO:0000313" key="12">
    <source>
        <dbReference type="Proteomes" id="UP000492821"/>
    </source>
</evidence>